<keyword evidence="1" id="KW-0472">Membrane</keyword>
<dbReference type="RefSeq" id="WP_088554828.1">
    <property type="nucleotide sequence ID" value="NZ_BDGJ01000168.1"/>
</dbReference>
<evidence type="ECO:0000259" key="2">
    <source>
        <dbReference type="Pfam" id="PF10080"/>
    </source>
</evidence>
<evidence type="ECO:0000256" key="1">
    <source>
        <dbReference type="SAM" id="Phobius"/>
    </source>
</evidence>
<name>A0A1Z5HW60_9FIRM</name>
<organism evidence="3 4">
    <name type="scientific">Calderihabitans maritimus</name>
    <dbReference type="NCBI Taxonomy" id="1246530"/>
    <lineage>
        <taxon>Bacteria</taxon>
        <taxon>Bacillati</taxon>
        <taxon>Bacillota</taxon>
        <taxon>Clostridia</taxon>
        <taxon>Neomoorellales</taxon>
        <taxon>Calderihabitantaceae</taxon>
        <taxon>Calderihabitans</taxon>
    </lineage>
</organism>
<dbReference type="Pfam" id="PF10080">
    <property type="entry name" value="FtrD-like"/>
    <property type="match status" value="1"/>
</dbReference>
<keyword evidence="1" id="KW-1133">Transmembrane helix</keyword>
<dbReference type="InterPro" id="IPR018758">
    <property type="entry name" value="FtrD-like"/>
</dbReference>
<accession>A0A1Z5HW60</accession>
<keyword evidence="1" id="KW-0812">Transmembrane</keyword>
<evidence type="ECO:0000313" key="3">
    <source>
        <dbReference type="EMBL" id="GAW93754.1"/>
    </source>
</evidence>
<protein>
    <recommendedName>
        <fullName evidence="2">Membrane iron-sulfur containing protein FtrD-like domain-containing protein</fullName>
    </recommendedName>
</protein>
<proteinExistence type="predicted"/>
<dbReference type="AlphaFoldDB" id="A0A1Z5HW60"/>
<keyword evidence="4" id="KW-1185">Reference proteome</keyword>
<reference evidence="4" key="1">
    <citation type="journal article" date="2017" name="Appl. Environ. Microbiol.">
        <title>Genomic analysis of Calderihabitans maritimus KKC1, a thermophilic hydrogenogenic carboxydotrophic bacterium isolated from marine sediment.</title>
        <authorList>
            <person name="Omae K."/>
            <person name="Yoneda Y."/>
            <person name="Fukuyama Y."/>
            <person name="Yoshida T."/>
            <person name="Sako Y."/>
        </authorList>
    </citation>
    <scope>NUCLEOTIDE SEQUENCE [LARGE SCALE GENOMIC DNA]</scope>
    <source>
        <strain evidence="4">KKC1</strain>
    </source>
</reference>
<sequence length="197" mass="22258">MIAGADKRKEFLSGEKRYRGPNRVVLLVFGLVAVVGVAWFVMATRDTAVVPRRYEGGTYNIGRSVSYKGQVISMTDIENRVENGKIIIPLQEVIDNKIIYTEYTAPNGEVKAVTSFITPAGRVVVAIAMCEPCRSQRFRIEDNILVCETCGTRWYLNDLRGISGGCPQYPPEELPYEVKEGLIYFDEEIVKEWQPRI</sequence>
<dbReference type="Proteomes" id="UP000197032">
    <property type="component" value="Unassembled WGS sequence"/>
</dbReference>
<feature type="domain" description="Membrane iron-sulfur containing protein FtrD-like" evidence="2">
    <location>
        <begin position="94"/>
        <end position="195"/>
    </location>
</feature>
<feature type="transmembrane region" description="Helical" evidence="1">
    <location>
        <begin position="24"/>
        <end position="42"/>
    </location>
</feature>
<dbReference type="OrthoDB" id="1952410at2"/>
<dbReference type="EMBL" id="BDGJ01000168">
    <property type="protein sequence ID" value="GAW93754.1"/>
    <property type="molecule type" value="Genomic_DNA"/>
</dbReference>
<evidence type="ECO:0000313" key="4">
    <source>
        <dbReference type="Proteomes" id="UP000197032"/>
    </source>
</evidence>
<comment type="caution">
    <text evidence="3">The sequence shown here is derived from an EMBL/GenBank/DDBJ whole genome shotgun (WGS) entry which is preliminary data.</text>
</comment>
<gene>
    <name evidence="3" type="ORF">KKC1_28820</name>
</gene>